<comment type="function">
    <text evidence="9">DNA-dependent RNA polymerase catalyzes the transcription of DNA into RNA using the four ribonucleoside triphosphates as substrates. Specific peripheric component of RNA polymerase III (Pol III) which synthesizes small non-coding RNAs including 5S rRNA, snRNAs, tRNAs and miRNAs from at least 500 distinct genomic loci. With POLR3H/RPC8 forms a mobile stalk that protrudes from Pol III core and functions primarily in transcription initiation. Pol III plays a key role in sensing and limiting infection by intracellular bacteria and DNA viruses. Acts as nuclear and cytosolic DNA sensor involved in innate immune response. Can sense non-self dsDNA that serves as template for transcription into dsRNA. The non-self RNA polymerase III transcripts, such as Epstein-Barr virus-encoded RNAs (EBERs) induce type I interferon and NF-kappa-B through the RIG-I pathway.</text>
</comment>
<comment type="subcellular location">
    <subcellularLocation>
        <location evidence="1">Nucleus</location>
    </subcellularLocation>
</comment>
<dbReference type="EMBL" id="CAXLJM020000160">
    <property type="protein sequence ID" value="CAL8144031.1"/>
    <property type="molecule type" value="Genomic_DNA"/>
</dbReference>
<dbReference type="SMART" id="SM00657">
    <property type="entry name" value="RPOL4c"/>
    <property type="match status" value="1"/>
</dbReference>
<keyword evidence="5" id="KW-0804">Transcription</keyword>
<dbReference type="PANTHER" id="PTHR15561">
    <property type="entry name" value="CALCITONIN GENE-RELATED PEPTIDE-RECEPTOR COMPONENT PROTEIN"/>
    <property type="match status" value="1"/>
</dbReference>
<keyword evidence="6" id="KW-0539">Nucleus</keyword>
<keyword evidence="4" id="KW-0240">DNA-directed RNA polymerase</keyword>
<evidence type="ECO:0000259" key="10">
    <source>
        <dbReference type="SMART" id="SM00657"/>
    </source>
</evidence>
<comment type="caution">
    <text evidence="11">The sequence shown here is derived from an EMBL/GenBank/DDBJ whole genome shotgun (WGS) entry which is preliminary data.</text>
</comment>
<accession>A0ABP1S5R4</accession>
<comment type="subunit">
    <text evidence="8">Component of the RNA polymerase III complex consisting of 17 subunits: a ten-subunit horseshoe-shaped catalytic core composed of POLR3A/RPC1, POLR3B/RPC2, POLR1C/RPAC1, POLR1D/RPAC2, POLR3K/RPC10, POLR2E/RPABC1, POLR2F/RPABC2, POLR2H/RPABC3, POLR2K/RPABC4 and POLR2L/RPABC5; a mobile stalk composed of two subunits POLR3H/RPC8 and CRCP/RPC9, protruding from the core and functioning primarily in transcription initiation; and additional subunits homologous to general transcription factors of the RNA polymerase II machinery, POLR3C/RPC3-POLR3F/RPC6-POLR3G/RPC7 heterotrimer required for transcription initiation and POLR3D/RPC4-POLR3E/RPC5 heterodimer involved in both transcription initiation and termination.</text>
</comment>
<reference evidence="11 12" key="1">
    <citation type="submission" date="2024-08" db="EMBL/GenBank/DDBJ databases">
        <authorList>
            <person name="Cucini C."/>
            <person name="Frati F."/>
        </authorList>
    </citation>
    <scope>NUCLEOTIDE SEQUENCE [LARGE SCALE GENOMIC DNA]</scope>
</reference>
<evidence type="ECO:0000256" key="3">
    <source>
        <dbReference type="ARBA" id="ARBA00016672"/>
    </source>
</evidence>
<comment type="function">
    <text evidence="7">Accessory protein for the calcitonin gene-related peptide (CGRP) receptor. It modulates CGRP responsiveness in a variety of tissues.</text>
</comment>
<evidence type="ECO:0000256" key="9">
    <source>
        <dbReference type="ARBA" id="ARBA00045808"/>
    </source>
</evidence>
<evidence type="ECO:0000313" key="11">
    <source>
        <dbReference type="EMBL" id="CAL8144031.1"/>
    </source>
</evidence>
<evidence type="ECO:0000256" key="1">
    <source>
        <dbReference type="ARBA" id="ARBA00004123"/>
    </source>
</evidence>
<gene>
    <name evidence="11" type="ORF">ODALV1_LOCUS30047</name>
</gene>
<evidence type="ECO:0000313" key="12">
    <source>
        <dbReference type="Proteomes" id="UP001642540"/>
    </source>
</evidence>
<sequence length="162" mass="18661">MDNCGQFEIEEKLVPPEGDHNSKRLIGPLSNYEVYQFFKETKEGNVRGPKHANANKWKYNTHLNTVTYEVLQYLQQTPCVVQSPEIIEEFLTKLHPYNLTKSERLTILNTRPLQPVDIQAIVEESEERLTESQIEEILDIVDSTLPPLNVNVEAKKNDGPQE</sequence>
<dbReference type="InterPro" id="IPR038324">
    <property type="entry name" value="Rpb4/RPC9_sf"/>
</dbReference>
<evidence type="ECO:0000256" key="5">
    <source>
        <dbReference type="ARBA" id="ARBA00023163"/>
    </source>
</evidence>
<dbReference type="Gene3D" id="1.20.1250.40">
    <property type="match status" value="1"/>
</dbReference>
<proteinExistence type="inferred from homology"/>
<organism evidence="11 12">
    <name type="scientific">Orchesella dallaii</name>
    <dbReference type="NCBI Taxonomy" id="48710"/>
    <lineage>
        <taxon>Eukaryota</taxon>
        <taxon>Metazoa</taxon>
        <taxon>Ecdysozoa</taxon>
        <taxon>Arthropoda</taxon>
        <taxon>Hexapoda</taxon>
        <taxon>Collembola</taxon>
        <taxon>Entomobryomorpha</taxon>
        <taxon>Entomobryoidea</taxon>
        <taxon>Orchesellidae</taxon>
        <taxon>Orchesellinae</taxon>
        <taxon>Orchesella</taxon>
    </lineage>
</organism>
<dbReference type="InterPro" id="IPR038846">
    <property type="entry name" value="RPC9"/>
</dbReference>
<protein>
    <recommendedName>
        <fullName evidence="3">DNA-directed RNA polymerase III subunit RPC9</fullName>
    </recommendedName>
</protein>
<evidence type="ECO:0000256" key="7">
    <source>
        <dbReference type="ARBA" id="ARBA00043924"/>
    </source>
</evidence>
<dbReference type="InterPro" id="IPR006590">
    <property type="entry name" value="RNA_pol_Rpb4/RPC9_core"/>
</dbReference>
<keyword evidence="12" id="KW-1185">Reference proteome</keyword>
<evidence type="ECO:0000256" key="6">
    <source>
        <dbReference type="ARBA" id="ARBA00023242"/>
    </source>
</evidence>
<dbReference type="InterPro" id="IPR005574">
    <property type="entry name" value="Rpb4/RPC9"/>
</dbReference>
<comment type="similarity">
    <text evidence="2">Belongs to the eukaryotic RPC9 RNA polymerase subunit family.</text>
</comment>
<evidence type="ECO:0000256" key="8">
    <source>
        <dbReference type="ARBA" id="ARBA00044007"/>
    </source>
</evidence>
<evidence type="ECO:0000256" key="4">
    <source>
        <dbReference type="ARBA" id="ARBA00022478"/>
    </source>
</evidence>
<dbReference type="InterPro" id="IPR010997">
    <property type="entry name" value="HRDC-like_sf"/>
</dbReference>
<evidence type="ECO:0000256" key="2">
    <source>
        <dbReference type="ARBA" id="ARBA00006898"/>
    </source>
</evidence>
<dbReference type="Proteomes" id="UP001642540">
    <property type="component" value="Unassembled WGS sequence"/>
</dbReference>
<dbReference type="Pfam" id="PF03874">
    <property type="entry name" value="RNA_pol_Rpb4"/>
    <property type="match status" value="1"/>
</dbReference>
<dbReference type="SUPFAM" id="SSF47819">
    <property type="entry name" value="HRDC-like"/>
    <property type="match status" value="1"/>
</dbReference>
<name>A0ABP1S5R4_9HEXA</name>
<feature type="domain" description="RNA polymerase Rpb4/RPC9 core" evidence="10">
    <location>
        <begin position="19"/>
        <end position="148"/>
    </location>
</feature>
<dbReference type="PANTHER" id="PTHR15561:SF0">
    <property type="entry name" value="DNA-DIRECTED RNA POLYMERASE III SUBUNIT RPC9"/>
    <property type="match status" value="1"/>
</dbReference>